<dbReference type="GO" id="GO:0006450">
    <property type="term" value="P:regulation of translational fidelity"/>
    <property type="evidence" value="ECO:0007669"/>
    <property type="project" value="InterPro"/>
</dbReference>
<reference evidence="1 2" key="1">
    <citation type="submission" date="2018-07" db="EMBL/GenBank/DDBJ databases">
        <title>Complete genome sequence of Spiroplasma alleghenense PLHS-1 (ATCC 51752).</title>
        <authorList>
            <person name="Chou L."/>
            <person name="Lee T.-Y."/>
            <person name="Tsai Y.-M."/>
            <person name="Kuo C.-H."/>
        </authorList>
    </citation>
    <scope>NUCLEOTIDE SEQUENCE [LARGE SCALE GENOMIC DNA]</scope>
    <source>
        <strain evidence="1 2">PLHS-1</strain>
    </source>
</reference>
<dbReference type="EMBL" id="CP031376">
    <property type="protein sequence ID" value="AXK50794.1"/>
    <property type="molecule type" value="Genomic_DNA"/>
</dbReference>
<evidence type="ECO:0000313" key="1">
    <source>
        <dbReference type="EMBL" id="AXK50794.1"/>
    </source>
</evidence>
<dbReference type="GO" id="GO:0070681">
    <property type="term" value="P:glutaminyl-tRNAGln biosynthesis via transamidation"/>
    <property type="evidence" value="ECO:0007669"/>
    <property type="project" value="TreeGrafter"/>
</dbReference>
<proteinExistence type="predicted"/>
<dbReference type="Pfam" id="PF02686">
    <property type="entry name" value="GatC"/>
    <property type="match status" value="1"/>
</dbReference>
<name>A0A345Z2G5_9MOLU</name>
<dbReference type="NCBIfam" id="TIGR00135">
    <property type="entry name" value="gatC"/>
    <property type="match status" value="1"/>
</dbReference>
<dbReference type="PANTHER" id="PTHR15004:SF0">
    <property type="entry name" value="GLUTAMYL-TRNA(GLN) AMIDOTRANSFERASE SUBUNIT C, MITOCHONDRIAL"/>
    <property type="match status" value="1"/>
</dbReference>
<dbReference type="RefSeq" id="WP_115557722.1">
    <property type="nucleotide sequence ID" value="NZ_CP031376.1"/>
</dbReference>
<dbReference type="OrthoDB" id="399009at2"/>
<dbReference type="Proteomes" id="UP000254792">
    <property type="component" value="Chromosome"/>
</dbReference>
<sequence length="99" mass="11591">MEKKIISPELIQELANDIMLKIDDKEAVEIFNTEQSLRKKFEKVVKINTDNVEPMYYPFEINEVGLREDEVMWTNDQKEVLKNAPSTEGDYITIVKVVK</sequence>
<dbReference type="PANTHER" id="PTHR15004">
    <property type="entry name" value="GLUTAMYL-TRNA(GLN) AMIDOTRANSFERASE SUBUNIT C, MITOCHONDRIAL"/>
    <property type="match status" value="1"/>
</dbReference>
<accession>A0A345Z2G5</accession>
<organism evidence="1 2">
    <name type="scientific">Spiroplasma alleghenense</name>
    <dbReference type="NCBI Taxonomy" id="216931"/>
    <lineage>
        <taxon>Bacteria</taxon>
        <taxon>Bacillati</taxon>
        <taxon>Mycoplasmatota</taxon>
        <taxon>Mollicutes</taxon>
        <taxon>Entomoplasmatales</taxon>
        <taxon>Spiroplasmataceae</taxon>
        <taxon>Spiroplasma</taxon>
    </lineage>
</organism>
<dbReference type="GO" id="GO:0016740">
    <property type="term" value="F:transferase activity"/>
    <property type="evidence" value="ECO:0007669"/>
    <property type="project" value="UniProtKB-KW"/>
</dbReference>
<dbReference type="InterPro" id="IPR003837">
    <property type="entry name" value="GatC"/>
</dbReference>
<keyword evidence="2" id="KW-1185">Reference proteome</keyword>
<dbReference type="SUPFAM" id="SSF141000">
    <property type="entry name" value="Glu-tRNAGln amidotransferase C subunit"/>
    <property type="match status" value="1"/>
</dbReference>
<evidence type="ECO:0000313" key="2">
    <source>
        <dbReference type="Proteomes" id="UP000254792"/>
    </source>
</evidence>
<gene>
    <name evidence="1" type="primary">gatC</name>
    <name evidence="1" type="ORF">SALLE_v1c01180</name>
</gene>
<keyword evidence="1" id="KW-0808">Transferase</keyword>
<protein>
    <submittedName>
        <fullName evidence="1">Glutamyl-tRNA(Gln) amidotransferase subunit C</fullName>
    </submittedName>
</protein>
<dbReference type="KEGG" id="salx:SALLE_v1c01180"/>
<dbReference type="AlphaFoldDB" id="A0A345Z2G5"/>
<dbReference type="InterPro" id="IPR036113">
    <property type="entry name" value="Asp/Glu-ADT_sf_sub_c"/>
</dbReference>